<evidence type="ECO:0000259" key="1">
    <source>
        <dbReference type="Pfam" id="PF18276"/>
    </source>
</evidence>
<sequence>TFLQNKFTSKALYNWLRGKLAAIYYQFYDLAVSRCLMAQEAYKYTLGTESAFIRPGAWQGAYAGLMAGETLMLNLAQMEQAYLQKDQREKEVTRTVCLSDVYAGLTDKDSKGNSQSFNLSEQVVALVTTGSGSSGTDANGLSVTSDKQLQATLKLSDLKIGDDYPSSLGKTRRIKQISVTLPALVGPYQDVRAALSFGDPKGLAKGCDALAVSHGMNDSGQFQLDFNDGRWLPFEGIPVDSSGVLTLSFPGADGKQKDLLLTLTDIILHIRYTIIS</sequence>
<evidence type="ECO:0000313" key="2">
    <source>
        <dbReference type="EMBL" id="TKJ81802.1"/>
    </source>
</evidence>
<protein>
    <submittedName>
        <fullName evidence="2">Insecticidal toxin complex protein A</fullName>
    </submittedName>
</protein>
<name>A0A4U3EPX7_9GAMM</name>
<dbReference type="Pfam" id="PF18276">
    <property type="entry name" value="TcA_TcB_BD"/>
    <property type="match status" value="3"/>
</dbReference>
<dbReference type="Proteomes" id="UP000306393">
    <property type="component" value="Unassembled WGS sequence"/>
</dbReference>
<dbReference type="InterPro" id="IPR040840">
    <property type="entry name" value="TcA_TcB_BD"/>
</dbReference>
<feature type="non-terminal residue" evidence="2">
    <location>
        <position position="1"/>
    </location>
</feature>
<feature type="domain" description="Tc toxin complex TcA C-terminal TcB-binding" evidence="1">
    <location>
        <begin position="207"/>
        <end position="273"/>
    </location>
</feature>
<dbReference type="EMBL" id="QGAC01000063">
    <property type="protein sequence ID" value="TKJ81802.1"/>
    <property type="molecule type" value="Genomic_DNA"/>
</dbReference>
<feature type="domain" description="Tc toxin complex TcA C-terminal TcB-binding" evidence="1">
    <location>
        <begin position="150"/>
        <end position="197"/>
    </location>
</feature>
<proteinExistence type="predicted"/>
<gene>
    <name evidence="2" type="ORF">EpCFBP13511_24165</name>
</gene>
<accession>A0A4U3EPX7</accession>
<reference evidence="2 3" key="1">
    <citation type="journal article" date="2019" name="Sci. Rep.">
        <title>Differences in resource use lead to coexistence of seed-transmitted microbial populations.</title>
        <authorList>
            <person name="Torres-Cortes G."/>
            <person name="Garcia B.J."/>
            <person name="Compant S."/>
            <person name="Rezki S."/>
            <person name="Jones P."/>
            <person name="Preveaux A."/>
            <person name="Briand M."/>
            <person name="Roulet A."/>
            <person name="Bouchez O."/>
            <person name="Jacobson D."/>
            <person name="Barret M."/>
        </authorList>
    </citation>
    <scope>NUCLEOTIDE SEQUENCE [LARGE SCALE GENOMIC DNA]</scope>
    <source>
        <strain evidence="2 3">CFBP13511</strain>
    </source>
</reference>
<comment type="caution">
    <text evidence="2">The sequence shown here is derived from an EMBL/GenBank/DDBJ whole genome shotgun (WGS) entry which is preliminary data.</text>
</comment>
<evidence type="ECO:0000313" key="3">
    <source>
        <dbReference type="Proteomes" id="UP000306393"/>
    </source>
</evidence>
<dbReference type="AlphaFoldDB" id="A0A4U3EPX7"/>
<feature type="domain" description="Tc toxin complex TcA C-terminal TcB-binding" evidence="1">
    <location>
        <begin position="1"/>
        <end position="101"/>
    </location>
</feature>
<organism evidence="2 3">
    <name type="scientific">Erwinia persicina</name>
    <dbReference type="NCBI Taxonomy" id="55211"/>
    <lineage>
        <taxon>Bacteria</taxon>
        <taxon>Pseudomonadati</taxon>
        <taxon>Pseudomonadota</taxon>
        <taxon>Gammaproteobacteria</taxon>
        <taxon>Enterobacterales</taxon>
        <taxon>Erwiniaceae</taxon>
        <taxon>Erwinia</taxon>
    </lineage>
</organism>